<dbReference type="Pfam" id="PF00385">
    <property type="entry name" value="Chromo"/>
    <property type="match status" value="1"/>
</dbReference>
<dbReference type="InterPro" id="IPR056924">
    <property type="entry name" value="SH3_Tf2-1"/>
</dbReference>
<dbReference type="SUPFAM" id="SSF54160">
    <property type="entry name" value="Chromo domain-like"/>
    <property type="match status" value="1"/>
</dbReference>
<feature type="coiled-coil region" evidence="1">
    <location>
        <begin position="96"/>
        <end position="123"/>
    </location>
</feature>
<evidence type="ECO:0000259" key="2">
    <source>
        <dbReference type="PROSITE" id="PS50013"/>
    </source>
</evidence>
<dbReference type="SMART" id="SM00298">
    <property type="entry name" value="CHROMO"/>
    <property type="match status" value="1"/>
</dbReference>
<name>A0AAW2JBH3_9LAMI</name>
<gene>
    <name evidence="4" type="ORF">Scaly_2625000</name>
</gene>
<evidence type="ECO:0000313" key="4">
    <source>
        <dbReference type="EMBL" id="KAL0291702.1"/>
    </source>
</evidence>
<accession>A0AAW2JBH3</accession>
<dbReference type="SUPFAM" id="SSF53098">
    <property type="entry name" value="Ribonuclease H-like"/>
    <property type="match status" value="1"/>
</dbReference>
<dbReference type="AlphaFoldDB" id="A0AAW2JBH3"/>
<comment type="caution">
    <text evidence="4">The sequence shown here is derived from an EMBL/GenBank/DDBJ whole genome shotgun (WGS) entry which is preliminary data.</text>
</comment>
<dbReference type="Gene3D" id="3.30.420.10">
    <property type="entry name" value="Ribonuclease H-like superfamily/Ribonuclease H"/>
    <property type="match status" value="1"/>
</dbReference>
<reference evidence="4" key="1">
    <citation type="submission" date="2020-06" db="EMBL/GenBank/DDBJ databases">
        <authorList>
            <person name="Li T."/>
            <person name="Hu X."/>
            <person name="Zhang T."/>
            <person name="Song X."/>
            <person name="Zhang H."/>
            <person name="Dai N."/>
            <person name="Sheng W."/>
            <person name="Hou X."/>
            <person name="Wei L."/>
        </authorList>
    </citation>
    <scope>NUCLEOTIDE SEQUENCE</scope>
    <source>
        <strain evidence="4">KEN8</strain>
        <tissue evidence="4">Leaf</tissue>
    </source>
</reference>
<feature type="domain" description="Integrase catalytic" evidence="3">
    <location>
        <begin position="1"/>
        <end position="73"/>
    </location>
</feature>
<keyword evidence="1" id="KW-0175">Coiled coil</keyword>
<dbReference type="PROSITE" id="PS50994">
    <property type="entry name" value="INTEGRASE"/>
    <property type="match status" value="1"/>
</dbReference>
<dbReference type="PROSITE" id="PS50013">
    <property type="entry name" value="CHROMO_2"/>
    <property type="match status" value="1"/>
</dbReference>
<dbReference type="GO" id="GO:0015074">
    <property type="term" value="P:DNA integration"/>
    <property type="evidence" value="ECO:0007669"/>
    <property type="project" value="InterPro"/>
</dbReference>
<organism evidence="4">
    <name type="scientific">Sesamum calycinum</name>
    <dbReference type="NCBI Taxonomy" id="2727403"/>
    <lineage>
        <taxon>Eukaryota</taxon>
        <taxon>Viridiplantae</taxon>
        <taxon>Streptophyta</taxon>
        <taxon>Embryophyta</taxon>
        <taxon>Tracheophyta</taxon>
        <taxon>Spermatophyta</taxon>
        <taxon>Magnoliopsida</taxon>
        <taxon>eudicotyledons</taxon>
        <taxon>Gunneridae</taxon>
        <taxon>Pentapetalae</taxon>
        <taxon>asterids</taxon>
        <taxon>lamiids</taxon>
        <taxon>Lamiales</taxon>
        <taxon>Pedaliaceae</taxon>
        <taxon>Sesamum</taxon>
    </lineage>
</organism>
<dbReference type="CDD" id="cd00024">
    <property type="entry name" value="CD_CSD"/>
    <property type="match status" value="1"/>
</dbReference>
<protein>
    <submittedName>
        <fullName evidence="4">Uncharacterized protein</fullName>
    </submittedName>
</protein>
<sequence length="320" mass="37073">MMGTKLKFSTTNHPQIDDKMERVNALVEDYLRHYVSATQRNWVDLLDVAQFSYNLHKSLATGMSPFELAYGRQPTTPYEVSVQKMSEKCPAAYRLARSKQELLDEAKDSLAKAQRRMKKYADMGRRHVEFSVGDQVLLKIWKKISSKSVHRGLIPKYDGPLEVISKVGSLAYRLELSDRLKIHPTFHVIFLKKFHQDLMDTARQQTRRAPPVIEKAFEKIVLKILDHRTMGQSKKNRRTNYLVHWSGKAEADATWELDVTLWQFEGKLDEYWAVKGITPLMRTSSSFGRGFVTPFWVDVRHWCGRRAHQGAGQYRQGATQ</sequence>
<evidence type="ECO:0000259" key="3">
    <source>
        <dbReference type="PROSITE" id="PS50994"/>
    </source>
</evidence>
<dbReference type="PANTHER" id="PTHR37984">
    <property type="entry name" value="PROTEIN CBG26694"/>
    <property type="match status" value="1"/>
</dbReference>
<dbReference type="InterPro" id="IPR050951">
    <property type="entry name" value="Retrovirus_Pol_polyprotein"/>
</dbReference>
<dbReference type="GO" id="GO:0003676">
    <property type="term" value="F:nucleic acid binding"/>
    <property type="evidence" value="ECO:0007669"/>
    <property type="project" value="InterPro"/>
</dbReference>
<dbReference type="PANTHER" id="PTHR37984:SF5">
    <property type="entry name" value="PROTEIN NYNRIN-LIKE"/>
    <property type="match status" value="1"/>
</dbReference>
<dbReference type="InterPro" id="IPR000953">
    <property type="entry name" value="Chromo/chromo_shadow_dom"/>
</dbReference>
<dbReference type="Pfam" id="PF24626">
    <property type="entry name" value="SH3_Tf2-1"/>
    <property type="match status" value="1"/>
</dbReference>
<dbReference type="InterPro" id="IPR016197">
    <property type="entry name" value="Chromo-like_dom_sf"/>
</dbReference>
<dbReference type="InterPro" id="IPR012337">
    <property type="entry name" value="RNaseH-like_sf"/>
</dbReference>
<feature type="domain" description="Chromo" evidence="2">
    <location>
        <begin position="215"/>
        <end position="256"/>
    </location>
</feature>
<dbReference type="EMBL" id="JACGWM010001560">
    <property type="protein sequence ID" value="KAL0291702.1"/>
    <property type="molecule type" value="Genomic_DNA"/>
</dbReference>
<dbReference type="InterPro" id="IPR001584">
    <property type="entry name" value="Integrase_cat-core"/>
</dbReference>
<evidence type="ECO:0000256" key="1">
    <source>
        <dbReference type="SAM" id="Coils"/>
    </source>
</evidence>
<dbReference type="Gene3D" id="2.40.50.40">
    <property type="match status" value="1"/>
</dbReference>
<reference evidence="4" key="2">
    <citation type="journal article" date="2024" name="Plant">
        <title>Genomic evolution and insights into agronomic trait innovations of Sesamum species.</title>
        <authorList>
            <person name="Miao H."/>
            <person name="Wang L."/>
            <person name="Qu L."/>
            <person name="Liu H."/>
            <person name="Sun Y."/>
            <person name="Le M."/>
            <person name="Wang Q."/>
            <person name="Wei S."/>
            <person name="Zheng Y."/>
            <person name="Lin W."/>
            <person name="Duan Y."/>
            <person name="Cao H."/>
            <person name="Xiong S."/>
            <person name="Wang X."/>
            <person name="Wei L."/>
            <person name="Li C."/>
            <person name="Ma Q."/>
            <person name="Ju M."/>
            <person name="Zhao R."/>
            <person name="Li G."/>
            <person name="Mu C."/>
            <person name="Tian Q."/>
            <person name="Mei H."/>
            <person name="Zhang T."/>
            <person name="Gao T."/>
            <person name="Zhang H."/>
        </authorList>
    </citation>
    <scope>NUCLEOTIDE SEQUENCE</scope>
    <source>
        <strain evidence="4">KEN8</strain>
    </source>
</reference>
<proteinExistence type="predicted"/>
<dbReference type="InterPro" id="IPR036397">
    <property type="entry name" value="RNaseH_sf"/>
</dbReference>
<dbReference type="InterPro" id="IPR023780">
    <property type="entry name" value="Chromo_domain"/>
</dbReference>